<dbReference type="SUPFAM" id="SSF56349">
    <property type="entry name" value="DNA breaking-rejoining enzymes"/>
    <property type="match status" value="1"/>
</dbReference>
<name>A0ABZ0CLM9_9BURK</name>
<accession>A0ABZ0CLM9</accession>
<dbReference type="RefSeq" id="WP_316697959.1">
    <property type="nucleotide sequence ID" value="NZ_CP136336.1"/>
</dbReference>
<keyword evidence="3" id="KW-1185">Reference proteome</keyword>
<evidence type="ECO:0008006" key="4">
    <source>
        <dbReference type="Google" id="ProtNLM"/>
    </source>
</evidence>
<evidence type="ECO:0000256" key="1">
    <source>
        <dbReference type="ARBA" id="ARBA00023172"/>
    </source>
</evidence>
<gene>
    <name evidence="2" type="ORF">RXV79_13225</name>
</gene>
<keyword evidence="1" id="KW-0233">DNA recombination</keyword>
<dbReference type="EMBL" id="CP136336">
    <property type="protein sequence ID" value="WOB05884.1"/>
    <property type="molecule type" value="Genomic_DNA"/>
</dbReference>
<evidence type="ECO:0000313" key="2">
    <source>
        <dbReference type="EMBL" id="WOB05884.1"/>
    </source>
</evidence>
<organism evidence="2 3">
    <name type="scientific">Piscinibacter gummiphilus</name>
    <dbReference type="NCBI Taxonomy" id="946333"/>
    <lineage>
        <taxon>Bacteria</taxon>
        <taxon>Pseudomonadati</taxon>
        <taxon>Pseudomonadota</taxon>
        <taxon>Betaproteobacteria</taxon>
        <taxon>Burkholderiales</taxon>
        <taxon>Sphaerotilaceae</taxon>
        <taxon>Piscinibacter</taxon>
    </lineage>
</organism>
<protein>
    <recommendedName>
        <fullName evidence="4">Tyr recombinase domain-containing protein</fullName>
    </recommendedName>
</protein>
<evidence type="ECO:0000313" key="3">
    <source>
        <dbReference type="Proteomes" id="UP001303946"/>
    </source>
</evidence>
<proteinExistence type="predicted"/>
<dbReference type="Proteomes" id="UP001303946">
    <property type="component" value="Chromosome"/>
</dbReference>
<reference evidence="2 3" key="1">
    <citation type="submission" date="2023-10" db="EMBL/GenBank/DDBJ databases">
        <title>Bacteria for the degradation of biodegradable plastic PBAT(Polybutylene adipate terephthalate).</title>
        <authorList>
            <person name="Weon H.-Y."/>
            <person name="Yeon J."/>
        </authorList>
    </citation>
    <scope>NUCLEOTIDE SEQUENCE [LARGE SCALE GENOMIC DNA]</scope>
    <source>
        <strain evidence="2 3">SBD 7-3</strain>
    </source>
</reference>
<dbReference type="Gene3D" id="1.10.443.10">
    <property type="entry name" value="Intergrase catalytic core"/>
    <property type="match status" value="1"/>
</dbReference>
<dbReference type="InterPro" id="IPR011010">
    <property type="entry name" value="DNA_brk_join_enz"/>
</dbReference>
<dbReference type="InterPro" id="IPR013762">
    <property type="entry name" value="Integrase-like_cat_sf"/>
</dbReference>
<sequence>MKPSKTPTPDPEAAEQLKKWTGIAPLERFVFPPGLDGRNGKYRCEEPCRVTVQTDLEAIEQWIHHDTESLATIKGRRSAAEKLLNWSVFQMKKPVSSLERYELDEFARFLLAPIPYATWVTRLSPERSSSDWRPFRGPLSIPSLYATMAHVASLASWMRLQRYADLLVGSYWDDRNYRIAGSASKAQRSQVRESAEPITLDEWVWVRRAMAEMDERPDGLRGRLVVELLYYGGLFVQELIELDEADVEQPSRVCPCWYLNVCGRSNARGGSMFFLPPPLAQTLEAWLKAKQKTVGRRLFVELGLSKDGASLVGCTADEALRHARAVLRLASRKALDAGKTSVGRLLQERTVPSFRLAFERHCRRAPEDYQAWKLTSNLGYQTDLLGAMNLTYKRRSLWDWSLAEHLWAPLP</sequence>